<organism evidence="1 2">
    <name type="scientific">Ahrensia kielensis</name>
    <dbReference type="NCBI Taxonomy" id="76980"/>
    <lineage>
        <taxon>Bacteria</taxon>
        <taxon>Pseudomonadati</taxon>
        <taxon>Pseudomonadota</taxon>
        <taxon>Alphaproteobacteria</taxon>
        <taxon>Hyphomicrobiales</taxon>
        <taxon>Ahrensiaceae</taxon>
        <taxon>Ahrensia</taxon>
    </lineage>
</organism>
<dbReference type="EMBL" id="JBBMQO010000001">
    <property type="protein sequence ID" value="MEM5500354.1"/>
    <property type="molecule type" value="Genomic_DNA"/>
</dbReference>
<proteinExistence type="predicted"/>
<protein>
    <submittedName>
        <fullName evidence="1">Uncharacterized protein</fullName>
    </submittedName>
</protein>
<name>A0ABU9T3K9_9HYPH</name>
<evidence type="ECO:0000313" key="1">
    <source>
        <dbReference type="EMBL" id="MEM5500354.1"/>
    </source>
</evidence>
<dbReference type="Proteomes" id="UP001477870">
    <property type="component" value="Unassembled WGS sequence"/>
</dbReference>
<sequence>MSMIETYPYIVHTNRELELMLKGTKPLSVFCVDNIQGKEQFTIEMAQSNQGFNSHVEAGTFFMDRMKLTETRQSDGVVFVFDYYAYTLVGERWRAPAYFELTRMLKQKRWCQNLERFEGTLLGYTEEQNNYYINQKYPDSCSQKMNNG</sequence>
<evidence type="ECO:0000313" key="2">
    <source>
        <dbReference type="Proteomes" id="UP001477870"/>
    </source>
</evidence>
<gene>
    <name evidence="1" type="ORF">WNY59_01990</name>
</gene>
<keyword evidence="2" id="KW-1185">Reference proteome</keyword>
<comment type="caution">
    <text evidence="1">The sequence shown here is derived from an EMBL/GenBank/DDBJ whole genome shotgun (WGS) entry which is preliminary data.</text>
</comment>
<reference evidence="1 2" key="1">
    <citation type="submission" date="2024-03" db="EMBL/GenBank/DDBJ databases">
        <title>Community enrichment and isolation of bacterial strains for fucoidan degradation.</title>
        <authorList>
            <person name="Sichert A."/>
        </authorList>
    </citation>
    <scope>NUCLEOTIDE SEQUENCE [LARGE SCALE GENOMIC DNA]</scope>
    <source>
        <strain evidence="1 2">AS62</strain>
    </source>
</reference>
<accession>A0ABU9T3K9</accession>